<dbReference type="PANTHER" id="PTHR47338">
    <property type="entry name" value="ZN(II)2CYS6 TRANSCRIPTION FACTOR (EUROFUNG)-RELATED"/>
    <property type="match status" value="1"/>
</dbReference>
<evidence type="ECO:0000256" key="1">
    <source>
        <dbReference type="ARBA" id="ARBA00004123"/>
    </source>
</evidence>
<dbReference type="RefSeq" id="XP_007719886.1">
    <property type="nucleotide sequence ID" value="XM_007721696.1"/>
</dbReference>
<feature type="region of interest" description="Disordered" evidence="6">
    <location>
        <begin position="602"/>
        <end position="633"/>
    </location>
</feature>
<keyword evidence="2" id="KW-0479">Metal-binding</keyword>
<protein>
    <recommendedName>
        <fullName evidence="7">Xylanolytic transcriptional activator regulatory domain-containing protein</fullName>
    </recommendedName>
</protein>
<dbReference type="CDD" id="cd12148">
    <property type="entry name" value="fungal_TF_MHR"/>
    <property type="match status" value="1"/>
</dbReference>
<dbReference type="InterPro" id="IPR007219">
    <property type="entry name" value="XnlR_reg_dom"/>
</dbReference>
<dbReference type="HOGENOM" id="CLU_011581_0_0_1"/>
<feature type="region of interest" description="Disordered" evidence="6">
    <location>
        <begin position="536"/>
        <end position="589"/>
    </location>
</feature>
<evidence type="ECO:0000256" key="2">
    <source>
        <dbReference type="ARBA" id="ARBA00022723"/>
    </source>
</evidence>
<evidence type="ECO:0000256" key="5">
    <source>
        <dbReference type="ARBA" id="ARBA00023242"/>
    </source>
</evidence>
<dbReference type="PANTHER" id="PTHR47338:SF7">
    <property type="entry name" value="ZN(II)2CYS6 TRANSCRIPTION FACTOR (EUROFUNG)"/>
    <property type="match status" value="1"/>
</dbReference>
<dbReference type="EMBL" id="AMWN01000001">
    <property type="protein sequence ID" value="EXJ95657.1"/>
    <property type="molecule type" value="Genomic_DNA"/>
</dbReference>
<keyword evidence="5" id="KW-0539">Nucleus</keyword>
<reference evidence="8 9" key="1">
    <citation type="submission" date="2013-03" db="EMBL/GenBank/DDBJ databases">
        <title>The Genome Sequence of Capronia coronata CBS 617.96.</title>
        <authorList>
            <consortium name="The Broad Institute Genomics Platform"/>
            <person name="Cuomo C."/>
            <person name="de Hoog S."/>
            <person name="Gorbushina A."/>
            <person name="Walker B."/>
            <person name="Young S.K."/>
            <person name="Zeng Q."/>
            <person name="Gargeya S."/>
            <person name="Fitzgerald M."/>
            <person name="Haas B."/>
            <person name="Abouelleil A."/>
            <person name="Allen A.W."/>
            <person name="Alvarado L."/>
            <person name="Arachchi H.M."/>
            <person name="Berlin A.M."/>
            <person name="Chapman S.B."/>
            <person name="Gainer-Dewar J."/>
            <person name="Goldberg J."/>
            <person name="Griggs A."/>
            <person name="Gujja S."/>
            <person name="Hansen M."/>
            <person name="Howarth C."/>
            <person name="Imamovic A."/>
            <person name="Ireland A."/>
            <person name="Larimer J."/>
            <person name="McCowan C."/>
            <person name="Murphy C."/>
            <person name="Pearson M."/>
            <person name="Poon T.W."/>
            <person name="Priest M."/>
            <person name="Roberts A."/>
            <person name="Saif S."/>
            <person name="Shea T."/>
            <person name="Sisk P."/>
            <person name="Sykes S."/>
            <person name="Wortman J."/>
            <person name="Nusbaum C."/>
            <person name="Birren B."/>
        </authorList>
    </citation>
    <scope>NUCLEOTIDE SEQUENCE [LARGE SCALE GENOMIC DNA]</scope>
    <source>
        <strain evidence="8 9">CBS 617.96</strain>
    </source>
</reference>
<dbReference type="GO" id="GO:0006351">
    <property type="term" value="P:DNA-templated transcription"/>
    <property type="evidence" value="ECO:0007669"/>
    <property type="project" value="InterPro"/>
</dbReference>
<dbReference type="GO" id="GO:0000981">
    <property type="term" value="F:DNA-binding transcription factor activity, RNA polymerase II-specific"/>
    <property type="evidence" value="ECO:0007669"/>
    <property type="project" value="InterPro"/>
</dbReference>
<feature type="compositionally biased region" description="Polar residues" evidence="6">
    <location>
        <begin position="568"/>
        <end position="589"/>
    </location>
</feature>
<dbReference type="GO" id="GO:0003677">
    <property type="term" value="F:DNA binding"/>
    <property type="evidence" value="ECO:0007669"/>
    <property type="project" value="InterPro"/>
</dbReference>
<dbReference type="InterPro" id="IPR050815">
    <property type="entry name" value="TF_fung"/>
</dbReference>
<comment type="subcellular location">
    <subcellularLocation>
        <location evidence="1">Nucleus</location>
    </subcellularLocation>
</comment>
<keyword evidence="4" id="KW-0804">Transcription</keyword>
<dbReference type="GO" id="GO:0005634">
    <property type="term" value="C:nucleus"/>
    <property type="evidence" value="ECO:0007669"/>
    <property type="project" value="UniProtKB-SubCell"/>
</dbReference>
<keyword evidence="9" id="KW-1185">Reference proteome</keyword>
<dbReference type="eggNOG" id="ENOG502SK48">
    <property type="taxonomic scope" value="Eukaryota"/>
</dbReference>
<feature type="domain" description="Xylanolytic transcriptional activator regulatory" evidence="7">
    <location>
        <begin position="88"/>
        <end position="262"/>
    </location>
</feature>
<dbReference type="STRING" id="1182541.W9YRX7"/>
<evidence type="ECO:0000259" key="7">
    <source>
        <dbReference type="Pfam" id="PF04082"/>
    </source>
</evidence>
<organism evidence="8 9">
    <name type="scientific">Capronia coronata CBS 617.96</name>
    <dbReference type="NCBI Taxonomy" id="1182541"/>
    <lineage>
        <taxon>Eukaryota</taxon>
        <taxon>Fungi</taxon>
        <taxon>Dikarya</taxon>
        <taxon>Ascomycota</taxon>
        <taxon>Pezizomycotina</taxon>
        <taxon>Eurotiomycetes</taxon>
        <taxon>Chaetothyriomycetidae</taxon>
        <taxon>Chaetothyriales</taxon>
        <taxon>Herpotrichiellaceae</taxon>
        <taxon>Capronia</taxon>
    </lineage>
</organism>
<evidence type="ECO:0000313" key="8">
    <source>
        <dbReference type="EMBL" id="EXJ95657.1"/>
    </source>
</evidence>
<comment type="caution">
    <text evidence="8">The sequence shown here is derived from an EMBL/GenBank/DDBJ whole genome shotgun (WGS) entry which is preliminary data.</text>
</comment>
<keyword evidence="3" id="KW-0805">Transcription regulation</keyword>
<accession>W9YRX7</accession>
<gene>
    <name evidence="8" type="ORF">A1O1_00779</name>
</gene>
<dbReference type="GO" id="GO:0008270">
    <property type="term" value="F:zinc ion binding"/>
    <property type="evidence" value="ECO:0007669"/>
    <property type="project" value="InterPro"/>
</dbReference>
<dbReference type="OrthoDB" id="2563500at2759"/>
<dbReference type="Proteomes" id="UP000019484">
    <property type="component" value="Unassembled WGS sequence"/>
</dbReference>
<feature type="compositionally biased region" description="Polar residues" evidence="6">
    <location>
        <begin position="602"/>
        <end position="615"/>
    </location>
</feature>
<sequence length="658" mass="75051">MAREMALVPPKVLESNLSEDVEHWLALNAVHRRLAVQEICRLVETATPPATEGQSNFSTVSPSPRPTSANAATANLLRPVDETLALFDAYFEHVYPLPWFAFLHKRSVVQRYLDGTIEECLPLAICAVTTQRLKIPQYGPELSASWAQRAEDYLMQTLENPSTSRLQALVLIVRYRVEEGNFSKAFMLAALAGRCAVALRLNYERPELRFLVQEVRRRIMWSCFLLDSNFSVGLREYEICPPEILYLQLPCPETEFEDDTPVKTPPLRAVSTKTVERLGVYAACLRLVSIRRDIMMLTRRLASSRVEPRDFMRSVQQFENELEHLYQSLAEFDRYSPTMFTHGRKQVRLLIVHQAWHLTHCDLYRIFLTGYREAAPAWALEGIDSQEVLRIRGLCLQHALSIVKILQEFSEQSPAQTVDFDTANHAYHATRIILFTSQPNVVAEPLSVAAALEKARFCRRMLERYFPASPVVEPMKKEMEFLIGRYSSRFNATGSLQLPQPEDTIDEDPRLADEARIRQRLGIHSLIRRADFVDDSNEVTSPAPSIQPRSSAIRHTLSVQHQERRSQRTTSATNRTPQRVLGTHSNRTSAVEFAKARPFQQATSNAAHGNTSSEPASYDEEQPDQSSDGMRFAFNPWMGWPETLETYGFPQGVDDDYF</sequence>
<feature type="compositionally biased region" description="Polar residues" evidence="6">
    <location>
        <begin position="538"/>
        <end position="550"/>
    </location>
</feature>
<evidence type="ECO:0000256" key="3">
    <source>
        <dbReference type="ARBA" id="ARBA00023015"/>
    </source>
</evidence>
<evidence type="ECO:0000313" key="9">
    <source>
        <dbReference type="Proteomes" id="UP000019484"/>
    </source>
</evidence>
<dbReference type="Pfam" id="PF04082">
    <property type="entry name" value="Fungal_trans"/>
    <property type="match status" value="1"/>
</dbReference>
<proteinExistence type="predicted"/>
<dbReference type="AlphaFoldDB" id="W9YRX7"/>
<dbReference type="GeneID" id="19155685"/>
<name>W9YRX7_9EURO</name>
<evidence type="ECO:0000256" key="6">
    <source>
        <dbReference type="SAM" id="MobiDB-lite"/>
    </source>
</evidence>
<evidence type="ECO:0000256" key="4">
    <source>
        <dbReference type="ARBA" id="ARBA00023163"/>
    </source>
</evidence>